<dbReference type="STRING" id="395961.Cyan7425_1018"/>
<evidence type="ECO:0000259" key="1">
    <source>
        <dbReference type="Pfam" id="PF05685"/>
    </source>
</evidence>
<dbReference type="eggNOG" id="COG4636">
    <property type="taxonomic scope" value="Bacteria"/>
</dbReference>
<dbReference type="KEGG" id="cyn:Cyan7425_1018"/>
<dbReference type="HOGENOM" id="CLU_899312_0_0_3"/>
<dbReference type="Gene3D" id="3.90.1570.10">
    <property type="entry name" value="tt1808, chain A"/>
    <property type="match status" value="1"/>
</dbReference>
<dbReference type="EMBL" id="CP001344">
    <property type="protein sequence ID" value="ACL43404.1"/>
    <property type="molecule type" value="Genomic_DNA"/>
</dbReference>
<gene>
    <name evidence="2" type="ordered locus">Cyan7425_1018</name>
</gene>
<dbReference type="InterPro" id="IPR008538">
    <property type="entry name" value="Uma2"/>
</dbReference>
<dbReference type="PANTHER" id="PTHR35400:SF1">
    <property type="entry name" value="SLR1083 PROTEIN"/>
    <property type="match status" value="1"/>
</dbReference>
<dbReference type="SUPFAM" id="SSF52980">
    <property type="entry name" value="Restriction endonuclease-like"/>
    <property type="match status" value="1"/>
</dbReference>
<dbReference type="AlphaFoldDB" id="B8HXW5"/>
<dbReference type="PANTHER" id="PTHR35400">
    <property type="entry name" value="SLR1083 PROTEIN"/>
    <property type="match status" value="1"/>
</dbReference>
<dbReference type="InterPro" id="IPR011335">
    <property type="entry name" value="Restrct_endonuc-II-like"/>
</dbReference>
<dbReference type="CDD" id="cd06260">
    <property type="entry name" value="DUF820-like"/>
    <property type="match status" value="1"/>
</dbReference>
<name>B8HXW5_CYAP4</name>
<accession>B8HXW5</accession>
<proteinExistence type="predicted"/>
<protein>
    <recommendedName>
        <fullName evidence="1">Putative restriction endonuclease domain-containing protein</fullName>
    </recommendedName>
</protein>
<dbReference type="Pfam" id="PF05685">
    <property type="entry name" value="Uma2"/>
    <property type="match status" value="1"/>
</dbReference>
<evidence type="ECO:0000313" key="2">
    <source>
        <dbReference type="EMBL" id="ACL43404.1"/>
    </source>
</evidence>
<dbReference type="InterPro" id="IPR012296">
    <property type="entry name" value="Nuclease_put_TT1808"/>
</dbReference>
<feature type="domain" description="Putative restriction endonuclease" evidence="1">
    <location>
        <begin position="113"/>
        <end position="290"/>
    </location>
</feature>
<reference evidence="2" key="1">
    <citation type="submission" date="2009-01" db="EMBL/GenBank/DDBJ databases">
        <title>Complete sequence of chromosome Cyanothece sp. PCC 7425.</title>
        <authorList>
            <consortium name="US DOE Joint Genome Institute"/>
            <person name="Lucas S."/>
            <person name="Copeland A."/>
            <person name="Lapidus A."/>
            <person name="Glavina del Rio T."/>
            <person name="Dalin E."/>
            <person name="Tice H."/>
            <person name="Bruce D."/>
            <person name="Goodwin L."/>
            <person name="Pitluck S."/>
            <person name="Sims D."/>
            <person name="Meineke L."/>
            <person name="Brettin T."/>
            <person name="Detter J.C."/>
            <person name="Han C."/>
            <person name="Larimer F."/>
            <person name="Land M."/>
            <person name="Hauser L."/>
            <person name="Kyrpides N."/>
            <person name="Ovchinnikova G."/>
            <person name="Liberton M."/>
            <person name="Stoeckel J."/>
            <person name="Banerjee A."/>
            <person name="Singh A."/>
            <person name="Page L."/>
            <person name="Sato H."/>
            <person name="Zhao L."/>
            <person name="Sherman L."/>
            <person name="Pakrasi H."/>
            <person name="Richardson P."/>
        </authorList>
    </citation>
    <scope>NUCLEOTIDE SEQUENCE</scope>
    <source>
        <strain evidence="2">PCC 7425</strain>
    </source>
</reference>
<sequence length="309" mass="34948">MFWLPVQELPGPELQLPMSELSNEAVTDFATSKMGQAQNQRLGDLQTKGKTAGLSEAKRYELFPFYRFSRLVNFASQKPWLRLQNVDFSDGRVNNESFTIRPQTDIWVAASWDEYIQTIAYPTYEKARGYYYHGHMRIEMLPVGHDPAADDNAISLAINLYCIAQAIPLKVLSNCSYRKVEVGECQPDVSCYIGDRTQLIPWGTSTIDLNRFPAPDLVIEVAAKTLLDDMGIKRSLYEELGVAEYWIVDVENTQIVAYTLSEQGSYRLQNSQVLPGLSLAVLEEALRRSLTVDQSQVGAWLLAQFQRSS</sequence>
<organism evidence="2">
    <name type="scientific">Cyanothece sp. (strain PCC 7425 / ATCC 29141)</name>
    <dbReference type="NCBI Taxonomy" id="395961"/>
    <lineage>
        <taxon>Bacteria</taxon>
        <taxon>Bacillati</taxon>
        <taxon>Cyanobacteriota</taxon>
        <taxon>Cyanophyceae</taxon>
        <taxon>Gomontiellales</taxon>
        <taxon>Cyanothecaceae</taxon>
        <taxon>Cyanothece</taxon>
    </lineage>
</organism>